<sequence>MAPPLGSCKRRQHISADSTQSVANISQHSKKFASNMESAENNENNTDNNENSKPIKQTLFDETKITVYEVKRHHRTRGRTRGHHHKSHHHRVHPRRSLSQGATPRSKNPHPLLIRQPLAPQRRLSVSKLKLNANYSGYQKSTLFCLSIVSFTSMLSMSLIAPFFPLEASNKGMRETIYGFVFSVYALVIMIFSPIAGKLIPIIGPNFMLISGVFVAGVANVLFGVLDKIDDLPTFTAYCFIVRIFEALGAASFSTASYTIIMQVFPDNIGTAFGFIETCVGLGMSLGPAIGGGLYGLGGYSLPFFVLGGLMIATIPLCLYVIKPIEFVTPIKTDSSASYLKLISIPQVLVVGIVVVLVSQTISFLDPTVEPHFRDLNISPEYVSIVFLLLSAAYTVFSPIVGWFSGYFDIRQTDLQTCVGLGMSLGPAIGGGLYGLGGYSLPFFVLGGLMIATIPLCLYVIKPIEFVIPIQKDSSASYLKLISIPQVLVVGIVVVLVSQTISFLDPTVEPHFRDLNISPEYVSIVFLLLSAAYTVFSPIVGWFSGYFDNKFPIMALGMFLTSVGLLLMGPSFLIPLEPSLLISVGAMGLIGVAYAIAFIPTFESILDIALYDTL</sequence>
<dbReference type="GO" id="GO:0022857">
    <property type="term" value="F:transmembrane transporter activity"/>
    <property type="evidence" value="ECO:0007669"/>
    <property type="project" value="InterPro"/>
</dbReference>
<proteinExistence type="inferred from homology"/>
<feature type="transmembrane region" description="Helical" evidence="9">
    <location>
        <begin position="521"/>
        <end position="543"/>
    </location>
</feature>
<protein>
    <recommendedName>
        <fullName evidence="10">Major facilitator superfamily (MFS) profile domain-containing protein</fullName>
    </recommendedName>
</protein>
<feature type="transmembrane region" description="Helical" evidence="9">
    <location>
        <begin position="481"/>
        <end position="501"/>
    </location>
</feature>
<dbReference type="InterPro" id="IPR050930">
    <property type="entry name" value="MFS_Vesicular_Transporter"/>
</dbReference>
<feature type="transmembrane region" description="Helical" evidence="9">
    <location>
        <begin position="580"/>
        <end position="599"/>
    </location>
</feature>
<feature type="compositionally biased region" description="Basic residues" evidence="8">
    <location>
        <begin position="72"/>
        <end position="96"/>
    </location>
</feature>
<feature type="transmembrane region" description="Helical" evidence="9">
    <location>
        <begin position="235"/>
        <end position="261"/>
    </location>
</feature>
<dbReference type="InterPro" id="IPR036259">
    <property type="entry name" value="MFS_trans_sf"/>
</dbReference>
<reference evidence="11" key="1">
    <citation type="submission" date="2020-11" db="EMBL/GenBank/DDBJ databases">
        <authorList>
            <person name="Tran Van P."/>
        </authorList>
    </citation>
    <scope>NUCLEOTIDE SEQUENCE</scope>
</reference>
<evidence type="ECO:0000256" key="5">
    <source>
        <dbReference type="ARBA" id="ARBA00022775"/>
    </source>
</evidence>
<feature type="transmembrane region" description="Helical" evidence="9">
    <location>
        <begin position="273"/>
        <end position="296"/>
    </location>
</feature>
<accession>A0A7R9QDT6</accession>
<dbReference type="Gene3D" id="1.20.1250.20">
    <property type="entry name" value="MFS general substrate transporter like domains"/>
    <property type="match status" value="2"/>
</dbReference>
<dbReference type="Proteomes" id="UP000728032">
    <property type="component" value="Unassembled WGS sequence"/>
</dbReference>
<dbReference type="InterPro" id="IPR011701">
    <property type="entry name" value="MFS"/>
</dbReference>
<dbReference type="InterPro" id="IPR001958">
    <property type="entry name" value="Tet-R_TetA/multi-R_MdtG-like"/>
</dbReference>
<feature type="transmembrane region" description="Helical" evidence="9">
    <location>
        <begin position="382"/>
        <end position="406"/>
    </location>
</feature>
<name>A0A7R9QDT6_9ACAR</name>
<feature type="transmembrane region" description="Helical" evidence="9">
    <location>
        <begin position="176"/>
        <end position="196"/>
    </location>
</feature>
<evidence type="ECO:0000256" key="7">
    <source>
        <dbReference type="ARBA" id="ARBA00023136"/>
    </source>
</evidence>
<dbReference type="EMBL" id="CAJPVJ010000760">
    <property type="protein sequence ID" value="CAG2163322.1"/>
    <property type="molecule type" value="Genomic_DNA"/>
</dbReference>
<evidence type="ECO:0000256" key="1">
    <source>
        <dbReference type="ARBA" id="ARBA00004141"/>
    </source>
</evidence>
<comment type="similarity">
    <text evidence="2">Belongs to the major facilitator superfamily. Vesicular transporter family.</text>
</comment>
<feature type="compositionally biased region" description="Low complexity" evidence="8">
    <location>
        <begin position="33"/>
        <end position="51"/>
    </location>
</feature>
<evidence type="ECO:0000256" key="8">
    <source>
        <dbReference type="SAM" id="MobiDB-lite"/>
    </source>
</evidence>
<dbReference type="GO" id="GO:0016020">
    <property type="term" value="C:membrane"/>
    <property type="evidence" value="ECO:0007669"/>
    <property type="project" value="UniProtKB-SubCell"/>
</dbReference>
<dbReference type="InterPro" id="IPR020846">
    <property type="entry name" value="MFS_dom"/>
</dbReference>
<evidence type="ECO:0000256" key="3">
    <source>
        <dbReference type="ARBA" id="ARBA00022448"/>
    </source>
</evidence>
<evidence type="ECO:0000256" key="6">
    <source>
        <dbReference type="ARBA" id="ARBA00022989"/>
    </source>
</evidence>
<dbReference type="PANTHER" id="PTHR23506">
    <property type="entry name" value="GH10249P"/>
    <property type="match status" value="1"/>
</dbReference>
<feature type="compositionally biased region" description="Polar residues" evidence="8">
    <location>
        <begin position="15"/>
        <end position="27"/>
    </location>
</feature>
<dbReference type="PRINTS" id="PR01035">
    <property type="entry name" value="TCRTETA"/>
</dbReference>
<dbReference type="PROSITE" id="PS50850">
    <property type="entry name" value="MFS"/>
    <property type="match status" value="1"/>
</dbReference>
<keyword evidence="7 9" id="KW-0472">Membrane</keyword>
<dbReference type="AlphaFoldDB" id="A0A7R9QDT6"/>
<dbReference type="PANTHER" id="PTHR23506:SF26">
    <property type="entry name" value="MFS-TYPE TRANSPORTER SLC18B1"/>
    <property type="match status" value="1"/>
</dbReference>
<gene>
    <name evidence="11" type="ORF">ONB1V03_LOCUS2901</name>
</gene>
<feature type="transmembrane region" description="Helical" evidence="9">
    <location>
        <begin position="555"/>
        <end position="574"/>
    </location>
</feature>
<comment type="subcellular location">
    <subcellularLocation>
        <location evidence="1">Membrane</location>
        <topology evidence="1">Multi-pass membrane protein</topology>
    </subcellularLocation>
</comment>
<feature type="transmembrane region" description="Helical" evidence="9">
    <location>
        <begin position="302"/>
        <end position="322"/>
    </location>
</feature>
<evidence type="ECO:0000313" key="12">
    <source>
        <dbReference type="Proteomes" id="UP000728032"/>
    </source>
</evidence>
<feature type="transmembrane region" description="Helical" evidence="9">
    <location>
        <begin position="443"/>
        <end position="461"/>
    </location>
</feature>
<keyword evidence="5" id="KW-0532">Neurotransmitter transport</keyword>
<feature type="transmembrane region" description="Helical" evidence="9">
    <location>
        <begin position="143"/>
        <end position="164"/>
    </location>
</feature>
<dbReference type="OrthoDB" id="6511931at2759"/>
<evidence type="ECO:0000259" key="10">
    <source>
        <dbReference type="PROSITE" id="PS50850"/>
    </source>
</evidence>
<keyword evidence="12" id="KW-1185">Reference proteome</keyword>
<dbReference type="Pfam" id="PF07690">
    <property type="entry name" value="MFS_1"/>
    <property type="match status" value="2"/>
</dbReference>
<evidence type="ECO:0000256" key="9">
    <source>
        <dbReference type="SAM" id="Phobius"/>
    </source>
</evidence>
<feature type="transmembrane region" description="Helical" evidence="9">
    <location>
        <begin position="342"/>
        <end position="362"/>
    </location>
</feature>
<feature type="region of interest" description="Disordered" evidence="8">
    <location>
        <begin position="72"/>
        <end position="112"/>
    </location>
</feature>
<keyword evidence="6 9" id="KW-1133">Transmembrane helix</keyword>
<evidence type="ECO:0000313" key="11">
    <source>
        <dbReference type="EMBL" id="CAD7641073.1"/>
    </source>
</evidence>
<organism evidence="11">
    <name type="scientific">Oppiella nova</name>
    <dbReference type="NCBI Taxonomy" id="334625"/>
    <lineage>
        <taxon>Eukaryota</taxon>
        <taxon>Metazoa</taxon>
        <taxon>Ecdysozoa</taxon>
        <taxon>Arthropoda</taxon>
        <taxon>Chelicerata</taxon>
        <taxon>Arachnida</taxon>
        <taxon>Acari</taxon>
        <taxon>Acariformes</taxon>
        <taxon>Sarcoptiformes</taxon>
        <taxon>Oribatida</taxon>
        <taxon>Brachypylina</taxon>
        <taxon>Oppioidea</taxon>
        <taxon>Oppiidae</taxon>
        <taxon>Oppiella</taxon>
    </lineage>
</organism>
<dbReference type="EMBL" id="OC915585">
    <property type="protein sequence ID" value="CAD7641073.1"/>
    <property type="molecule type" value="Genomic_DNA"/>
</dbReference>
<keyword evidence="4 9" id="KW-0812">Transmembrane</keyword>
<keyword evidence="3" id="KW-0813">Transport</keyword>
<evidence type="ECO:0000256" key="4">
    <source>
        <dbReference type="ARBA" id="ARBA00022692"/>
    </source>
</evidence>
<feature type="transmembrane region" description="Helical" evidence="9">
    <location>
        <begin position="203"/>
        <end position="223"/>
    </location>
</feature>
<feature type="domain" description="Major facilitator superfamily (MFS) profile" evidence="10">
    <location>
        <begin position="142"/>
        <end position="614"/>
    </location>
</feature>
<evidence type="ECO:0000256" key="2">
    <source>
        <dbReference type="ARBA" id="ARBA00006829"/>
    </source>
</evidence>
<dbReference type="SUPFAM" id="SSF103473">
    <property type="entry name" value="MFS general substrate transporter"/>
    <property type="match status" value="2"/>
</dbReference>
<feature type="region of interest" description="Disordered" evidence="8">
    <location>
        <begin position="1"/>
        <end position="58"/>
    </location>
</feature>
<feature type="transmembrane region" description="Helical" evidence="9">
    <location>
        <begin position="418"/>
        <end position="437"/>
    </location>
</feature>